<keyword evidence="1" id="KW-0812">Transmembrane</keyword>
<accession>A0AAU7E8J3</accession>
<keyword evidence="2" id="KW-0732">Signal</keyword>
<dbReference type="AlphaFoldDB" id="A0AAU7E8J3"/>
<dbReference type="EMBL" id="CP155620">
    <property type="protein sequence ID" value="XBJ29814.1"/>
    <property type="molecule type" value="Genomic_DNA"/>
</dbReference>
<protein>
    <submittedName>
        <fullName evidence="3">SH3 domain-containing protein</fullName>
    </submittedName>
</protein>
<keyword evidence="1" id="KW-1133">Transmembrane helix</keyword>
<feature type="transmembrane region" description="Helical" evidence="1">
    <location>
        <begin position="310"/>
        <end position="326"/>
    </location>
</feature>
<feature type="signal peptide" evidence="2">
    <location>
        <begin position="1"/>
        <end position="18"/>
    </location>
</feature>
<reference evidence="3" key="1">
    <citation type="submission" date="2024-05" db="EMBL/GenBank/DDBJ databases">
        <title>Campylobacter coli isolated from environmental waters in Slovenia.</title>
        <authorList>
            <person name="Zautner A.E."/>
            <person name="Bunk B."/>
            <person name="Riedel T."/>
            <person name="Sproeer C."/>
        </authorList>
    </citation>
    <scope>NUCLEOTIDE SEQUENCE</scope>
    <source>
        <strain evidence="3">CCS1377</strain>
    </source>
</reference>
<evidence type="ECO:0000313" key="3">
    <source>
        <dbReference type="EMBL" id="XBJ29814.1"/>
    </source>
</evidence>
<evidence type="ECO:0000256" key="2">
    <source>
        <dbReference type="SAM" id="SignalP"/>
    </source>
</evidence>
<feature type="chain" id="PRO_5043885029" evidence="2">
    <location>
        <begin position="19"/>
        <end position="392"/>
    </location>
</feature>
<dbReference type="RefSeq" id="WP_134238401.1">
    <property type="nucleotide sequence ID" value="NZ_CP155620.1"/>
</dbReference>
<proteinExistence type="predicted"/>
<sequence length="392" mass="45107">MKFLFYLFFSFTILFAQMQENSVFEQNSKTINPQEIYKHISPSDELGNYEENIKDPFIPSGVLALNVQDYKTSVLVDEVFAIVLNAQTNENTDFDFLVELEKTDDLIFLNPDLKWIKNGNTYTATLWFQAKTSNANLSKISVFLSRNKEVFQEASLLINPIKFEKVDSDKNYSHIVADSLNVGKVKTSYFDDKNVIMMVELNATNANLQNFNIANITKQGIENFKGDYNASSAFYFAVFSPSKSNFEFSYFNTQTMKLETINLKVEISEESISTQSDLNPRSNSLVFYKQIALWILTFICIAIFIFKKKFIILGLGIIFLIWSFLINSNTQTAILKANSRAKILPTSQSTYFYTNTQEERVEILNTRDNNYTKVIFSNGKIGWVENENLRKD</sequence>
<feature type="transmembrane region" description="Helical" evidence="1">
    <location>
        <begin position="285"/>
        <end position="305"/>
    </location>
</feature>
<gene>
    <name evidence="3" type="ORF">AAH949_02985</name>
</gene>
<organism evidence="3">
    <name type="scientific">Campylobacter sp. CCS1377</name>
    <dbReference type="NCBI Taxonomy" id="3158229"/>
    <lineage>
        <taxon>Bacteria</taxon>
        <taxon>Pseudomonadati</taxon>
        <taxon>Campylobacterota</taxon>
        <taxon>Epsilonproteobacteria</taxon>
        <taxon>Campylobacterales</taxon>
        <taxon>Campylobacteraceae</taxon>
        <taxon>Campylobacter</taxon>
    </lineage>
</organism>
<keyword evidence="1" id="KW-0472">Membrane</keyword>
<name>A0AAU7E8J3_9BACT</name>
<evidence type="ECO:0000256" key="1">
    <source>
        <dbReference type="SAM" id="Phobius"/>
    </source>
</evidence>